<sequence>MINIVFLDGFTLNPGDLDWLCFEKIGNFKVYDRTESTDIIQRAKDADILILNKTRLGEKEMLELPQLRLICVAATGYDVVDINAASRRGIIVCNAAGYGTTAVAQMVVAHLLNVTNRVSHYAEKNRNGFWKNSLDFCCWNEPLMELENKRVAIVGFGSIGQKVAEMLRPFGVCLFAVSSKKELPVDIGHISLEEAFSTCDVVSLNCPLTSNNVQMINGALLEKATPNLILINTARGRLVNDEDLAEALKINRIAAYCADVLSEEPPCNDNPLLDLPNAFITPHIAWATLEARQRILRIVVQNIESFLAGNPQNIVNKL</sequence>
<keyword evidence="2 4" id="KW-0560">Oxidoreductase</keyword>
<gene>
    <name evidence="7" type="ORF">FHS60_001692</name>
</gene>
<dbReference type="PANTHER" id="PTHR43761">
    <property type="entry name" value="D-ISOMER SPECIFIC 2-HYDROXYACID DEHYDROGENASE FAMILY PROTEIN (AFU_ORTHOLOGUE AFUA_1G13630)"/>
    <property type="match status" value="1"/>
</dbReference>
<dbReference type="InterPro" id="IPR029753">
    <property type="entry name" value="D-isomer_DH_CS"/>
</dbReference>
<proteinExistence type="inferred from homology"/>
<dbReference type="SUPFAM" id="SSF52283">
    <property type="entry name" value="Formate/glycerate dehydrogenase catalytic domain-like"/>
    <property type="match status" value="1"/>
</dbReference>
<dbReference type="InterPro" id="IPR006140">
    <property type="entry name" value="D-isomer_DH_NAD-bd"/>
</dbReference>
<dbReference type="GO" id="GO:0008465">
    <property type="term" value="F:hydroxypyruvate reductase (NADH) activity"/>
    <property type="evidence" value="ECO:0007669"/>
    <property type="project" value="UniProtKB-EC"/>
</dbReference>
<name>A0A7W5UNF2_9BACT</name>
<dbReference type="Pfam" id="PF00389">
    <property type="entry name" value="2-Hacid_dh"/>
    <property type="match status" value="1"/>
</dbReference>
<dbReference type="EC" id="1.1.1.29" evidence="7"/>
<keyword evidence="3" id="KW-0520">NAD</keyword>
<dbReference type="GO" id="GO:0051287">
    <property type="term" value="F:NAD binding"/>
    <property type="evidence" value="ECO:0007669"/>
    <property type="project" value="InterPro"/>
</dbReference>
<dbReference type="Proteomes" id="UP000541425">
    <property type="component" value="Unassembled WGS sequence"/>
</dbReference>
<evidence type="ECO:0000256" key="3">
    <source>
        <dbReference type="ARBA" id="ARBA00023027"/>
    </source>
</evidence>
<accession>A0A7W5UNF2</accession>
<dbReference type="InterPro" id="IPR006139">
    <property type="entry name" value="D-isomer_2_OHA_DH_cat_dom"/>
</dbReference>
<evidence type="ECO:0000256" key="2">
    <source>
        <dbReference type="ARBA" id="ARBA00023002"/>
    </source>
</evidence>
<evidence type="ECO:0000256" key="1">
    <source>
        <dbReference type="ARBA" id="ARBA00005854"/>
    </source>
</evidence>
<dbReference type="CDD" id="cd12162">
    <property type="entry name" value="2-Hacid_dh_4"/>
    <property type="match status" value="1"/>
</dbReference>
<dbReference type="SUPFAM" id="SSF51735">
    <property type="entry name" value="NAD(P)-binding Rossmann-fold domains"/>
    <property type="match status" value="1"/>
</dbReference>
<feature type="domain" description="D-isomer specific 2-hydroxyacid dehydrogenase NAD-binding" evidence="6">
    <location>
        <begin position="108"/>
        <end position="285"/>
    </location>
</feature>
<dbReference type="Gene3D" id="3.40.50.720">
    <property type="entry name" value="NAD(P)-binding Rossmann-like Domain"/>
    <property type="match status" value="2"/>
</dbReference>
<dbReference type="EMBL" id="JACICA010000009">
    <property type="protein sequence ID" value="MBB3703212.1"/>
    <property type="molecule type" value="Genomic_DNA"/>
</dbReference>
<feature type="domain" description="D-isomer specific 2-hydroxyacid dehydrogenase catalytic" evidence="5">
    <location>
        <begin position="23"/>
        <end position="316"/>
    </location>
</feature>
<protein>
    <submittedName>
        <fullName evidence="7">Glycerate dehydrogenase</fullName>
        <ecNumber evidence="7">1.1.1.29</ecNumber>
    </submittedName>
</protein>
<evidence type="ECO:0000259" key="6">
    <source>
        <dbReference type="Pfam" id="PF02826"/>
    </source>
</evidence>
<dbReference type="PROSITE" id="PS00670">
    <property type="entry name" value="D_2_HYDROXYACID_DH_2"/>
    <property type="match status" value="1"/>
</dbReference>
<dbReference type="AlphaFoldDB" id="A0A7W5UNF2"/>
<dbReference type="PANTHER" id="PTHR43761:SF1">
    <property type="entry name" value="D-ISOMER SPECIFIC 2-HYDROXYACID DEHYDROGENASE CATALYTIC DOMAIN-CONTAINING PROTEIN-RELATED"/>
    <property type="match status" value="1"/>
</dbReference>
<evidence type="ECO:0000313" key="8">
    <source>
        <dbReference type="Proteomes" id="UP000541425"/>
    </source>
</evidence>
<dbReference type="Pfam" id="PF02826">
    <property type="entry name" value="2-Hacid_dh_C"/>
    <property type="match status" value="1"/>
</dbReference>
<evidence type="ECO:0000256" key="4">
    <source>
        <dbReference type="RuleBase" id="RU003719"/>
    </source>
</evidence>
<comment type="caution">
    <text evidence="7">The sequence shown here is derived from an EMBL/GenBank/DDBJ whole genome shotgun (WGS) entry which is preliminary data.</text>
</comment>
<dbReference type="InterPro" id="IPR036291">
    <property type="entry name" value="NAD(P)-bd_dom_sf"/>
</dbReference>
<evidence type="ECO:0000313" key="7">
    <source>
        <dbReference type="EMBL" id="MBB3703212.1"/>
    </source>
</evidence>
<organism evidence="7 8">
    <name type="scientific">Alloprevotella rava</name>
    <dbReference type="NCBI Taxonomy" id="671218"/>
    <lineage>
        <taxon>Bacteria</taxon>
        <taxon>Pseudomonadati</taxon>
        <taxon>Bacteroidota</taxon>
        <taxon>Bacteroidia</taxon>
        <taxon>Bacteroidales</taxon>
        <taxon>Prevotellaceae</taxon>
        <taxon>Alloprevotella</taxon>
    </lineage>
</organism>
<dbReference type="InterPro" id="IPR050418">
    <property type="entry name" value="D-iso_2-hydroxyacid_DH_PdxB"/>
</dbReference>
<reference evidence="7 8" key="1">
    <citation type="submission" date="2020-08" db="EMBL/GenBank/DDBJ databases">
        <title>Genomic Encyclopedia of Type Strains, Phase IV (KMG-IV): sequencing the most valuable type-strain genomes for metagenomic binning, comparative biology and taxonomic classification.</title>
        <authorList>
            <person name="Goeker M."/>
        </authorList>
    </citation>
    <scope>NUCLEOTIDE SEQUENCE [LARGE SCALE GENOMIC DNA]</scope>
    <source>
        <strain evidence="7 8">DSM 22548</strain>
    </source>
</reference>
<comment type="similarity">
    <text evidence="1 4">Belongs to the D-isomer specific 2-hydroxyacid dehydrogenase family.</text>
</comment>
<evidence type="ECO:0000259" key="5">
    <source>
        <dbReference type="Pfam" id="PF00389"/>
    </source>
</evidence>